<dbReference type="InterPro" id="IPR045071">
    <property type="entry name" value="BBP-like"/>
</dbReference>
<dbReference type="PROSITE" id="PS50084">
    <property type="entry name" value="KH_TYPE_1"/>
    <property type="match status" value="1"/>
</dbReference>
<reference evidence="4 5" key="1">
    <citation type="submission" date="2020-04" db="EMBL/GenBank/DDBJ databases">
        <authorList>
            <person name="Laetsch R D."/>
            <person name="Stevens L."/>
            <person name="Kumar S."/>
            <person name="Blaxter L. M."/>
        </authorList>
    </citation>
    <scope>NUCLEOTIDE SEQUENCE [LARGE SCALE GENOMIC DNA]</scope>
</reference>
<dbReference type="Gene3D" id="3.30.1370.10">
    <property type="entry name" value="K Homology domain, type 1"/>
    <property type="match status" value="1"/>
</dbReference>
<sequence>MSSVESSPIMDDCSFLTEFQRKCLHVIIEAERDPQTLFTNDETCEYHENVMAYLKKLLIEKAHLQKCGNTNFAIQLIDEEVCRLLMVPVSIPYVSLLEQYGREMLMCSPDVFTNHTLSDESLHSEDNEEVTLTKSVLIPIDEYPSYNFIGRIIGPRGMTAKQLEKDTGCRIMVRGYYLNKIYGRAPRNGLLDENDPSESPLRVVLETTGPRKEANERLNAAINVVKSLLVPPSDGQDELKRRQLVELAVMNGTYRGTGSRKTPAHF</sequence>
<dbReference type="Proteomes" id="UP000494206">
    <property type="component" value="Unassembled WGS sequence"/>
</dbReference>
<evidence type="ECO:0000259" key="3">
    <source>
        <dbReference type="SMART" id="SM00322"/>
    </source>
</evidence>
<evidence type="ECO:0000313" key="5">
    <source>
        <dbReference type="Proteomes" id="UP000494206"/>
    </source>
</evidence>
<proteinExistence type="predicted"/>
<name>A0A8S1F153_9PELO</name>
<dbReference type="GO" id="GO:0003729">
    <property type="term" value="F:mRNA binding"/>
    <property type="evidence" value="ECO:0007669"/>
    <property type="project" value="TreeGrafter"/>
</dbReference>
<dbReference type="OrthoDB" id="6777263at2759"/>
<dbReference type="InterPro" id="IPR055256">
    <property type="entry name" value="KH_1_KHDC4/BBP-like"/>
</dbReference>
<dbReference type="InterPro" id="IPR004087">
    <property type="entry name" value="KH_dom"/>
</dbReference>
<dbReference type="InterPro" id="IPR036612">
    <property type="entry name" value="KH_dom_type_1_sf"/>
</dbReference>
<dbReference type="SUPFAM" id="SSF54791">
    <property type="entry name" value="Eukaryotic type KH-domain (KH-domain type I)"/>
    <property type="match status" value="1"/>
</dbReference>
<accession>A0A8S1F153</accession>
<comment type="caution">
    <text evidence="4">The sequence shown here is derived from an EMBL/GenBank/DDBJ whole genome shotgun (WGS) entry which is preliminary data.</text>
</comment>
<evidence type="ECO:0000256" key="2">
    <source>
        <dbReference type="PROSITE-ProRule" id="PRU00117"/>
    </source>
</evidence>
<keyword evidence="5" id="KW-1185">Reference proteome</keyword>
<protein>
    <recommendedName>
        <fullName evidence="3">K Homology domain-containing protein</fullName>
    </recommendedName>
</protein>
<dbReference type="SMART" id="SM00322">
    <property type="entry name" value="KH"/>
    <property type="match status" value="1"/>
</dbReference>
<dbReference type="Pfam" id="PF22675">
    <property type="entry name" value="KH-I_KHDC4-BBP"/>
    <property type="match status" value="1"/>
</dbReference>
<feature type="domain" description="K Homology" evidence="3">
    <location>
        <begin position="130"/>
        <end position="226"/>
    </location>
</feature>
<evidence type="ECO:0000256" key="1">
    <source>
        <dbReference type="ARBA" id="ARBA00022884"/>
    </source>
</evidence>
<dbReference type="GO" id="GO:0048024">
    <property type="term" value="P:regulation of mRNA splicing, via spliceosome"/>
    <property type="evidence" value="ECO:0007669"/>
    <property type="project" value="TreeGrafter"/>
</dbReference>
<dbReference type="PANTHER" id="PTHR11208:SF46">
    <property type="entry name" value="K HOMOLOGY DOMAIN-CONTAINING PROTEIN"/>
    <property type="match status" value="1"/>
</dbReference>
<gene>
    <name evidence="4" type="ORF">CBOVIS_LOCUS8578</name>
</gene>
<organism evidence="4 5">
    <name type="scientific">Caenorhabditis bovis</name>
    <dbReference type="NCBI Taxonomy" id="2654633"/>
    <lineage>
        <taxon>Eukaryota</taxon>
        <taxon>Metazoa</taxon>
        <taxon>Ecdysozoa</taxon>
        <taxon>Nematoda</taxon>
        <taxon>Chromadorea</taxon>
        <taxon>Rhabditida</taxon>
        <taxon>Rhabditina</taxon>
        <taxon>Rhabditomorpha</taxon>
        <taxon>Rhabditoidea</taxon>
        <taxon>Rhabditidae</taxon>
        <taxon>Peloderinae</taxon>
        <taxon>Caenorhabditis</taxon>
    </lineage>
</organism>
<dbReference type="EMBL" id="CADEPM010000005">
    <property type="protein sequence ID" value="CAB3406515.1"/>
    <property type="molecule type" value="Genomic_DNA"/>
</dbReference>
<keyword evidence="1 2" id="KW-0694">RNA-binding</keyword>
<evidence type="ECO:0000313" key="4">
    <source>
        <dbReference type="EMBL" id="CAB3406515.1"/>
    </source>
</evidence>
<dbReference type="AlphaFoldDB" id="A0A8S1F153"/>
<dbReference type="PANTHER" id="PTHR11208">
    <property type="entry name" value="RNA-BINDING PROTEIN RELATED"/>
    <property type="match status" value="1"/>
</dbReference>
<dbReference type="GO" id="GO:0005634">
    <property type="term" value="C:nucleus"/>
    <property type="evidence" value="ECO:0007669"/>
    <property type="project" value="TreeGrafter"/>
</dbReference>